<accession>A0ABN5PH14</accession>
<dbReference type="SUPFAM" id="SSF53756">
    <property type="entry name" value="UDP-Glycosyltransferase/glycogen phosphorylase"/>
    <property type="match status" value="1"/>
</dbReference>
<keyword evidence="2" id="KW-1185">Reference proteome</keyword>
<reference evidence="1 2" key="1">
    <citation type="submission" date="2018-08" db="EMBL/GenBank/DDBJ databases">
        <title>Genomic taxonomy of the Vibrionaceae family.</title>
        <authorList>
            <person name="Gomez-Gil B."/>
            <person name="Tanaka M."/>
            <person name="Sawabe T."/>
            <person name="Enciso-Ibarra K."/>
        </authorList>
    </citation>
    <scope>NUCLEOTIDE SEQUENCE [LARGE SCALE GENOMIC DNA]</scope>
    <source>
        <strain evidence="1 2">CAIM 1831</strain>
    </source>
</reference>
<gene>
    <name evidence="1" type="ORF">D1115_14125</name>
</gene>
<name>A0ABN5PH14_9VIBR</name>
<dbReference type="Gene3D" id="3.40.50.2000">
    <property type="entry name" value="Glycogen Phosphorylase B"/>
    <property type="match status" value="1"/>
</dbReference>
<evidence type="ECO:0008006" key="3">
    <source>
        <dbReference type="Google" id="ProtNLM"/>
    </source>
</evidence>
<evidence type="ECO:0000313" key="2">
    <source>
        <dbReference type="Proteomes" id="UP000262832"/>
    </source>
</evidence>
<protein>
    <recommendedName>
        <fullName evidence="3">Glycosyltransferase subfamily 4-like N-terminal domain-containing protein</fullName>
    </recommendedName>
</protein>
<organism evidence="1 2">
    <name type="scientific">Vibrio alfacsensis</name>
    <dbReference type="NCBI Taxonomy" id="1074311"/>
    <lineage>
        <taxon>Bacteria</taxon>
        <taxon>Pseudomonadati</taxon>
        <taxon>Pseudomonadota</taxon>
        <taxon>Gammaproteobacteria</taxon>
        <taxon>Vibrionales</taxon>
        <taxon>Vibrionaceae</taxon>
        <taxon>Vibrio</taxon>
    </lineage>
</organism>
<dbReference type="EMBL" id="CP032093">
    <property type="protein sequence ID" value="AXY02113.1"/>
    <property type="molecule type" value="Genomic_DNA"/>
</dbReference>
<proteinExistence type="predicted"/>
<dbReference type="Proteomes" id="UP000262832">
    <property type="component" value="Chromosome I"/>
</dbReference>
<sequence length="123" mass="13830">MPLVLYPRKSSELFSSAICANYYLVKAINGSDFDIVHLHWVNAGLLSVEDIQKIEKPIVWTLHDSWAFTGGCHLIADGCKLYQEPEGCNNCPKIGTAYISGVDISSRNFKRKKSVYSNKMIFI</sequence>
<evidence type="ECO:0000313" key="1">
    <source>
        <dbReference type="EMBL" id="AXY02113.1"/>
    </source>
</evidence>